<dbReference type="InterPro" id="IPR000866">
    <property type="entry name" value="AhpC/TSA"/>
</dbReference>
<comment type="caution">
    <text evidence="4">The sequence shown here is derived from an EMBL/GenBank/DDBJ whole genome shotgun (WGS) entry which is preliminary data.</text>
</comment>
<organism evidence="4 5">
    <name type="scientific">Reichenbachiella ulvae</name>
    <dbReference type="NCBI Taxonomy" id="2980104"/>
    <lineage>
        <taxon>Bacteria</taxon>
        <taxon>Pseudomonadati</taxon>
        <taxon>Bacteroidota</taxon>
        <taxon>Cytophagia</taxon>
        <taxon>Cytophagales</taxon>
        <taxon>Reichenbachiellaceae</taxon>
        <taxon>Reichenbachiella</taxon>
    </lineage>
</organism>
<feature type="signal peptide" evidence="2">
    <location>
        <begin position="1"/>
        <end position="22"/>
    </location>
</feature>
<dbReference type="Pfam" id="PF00578">
    <property type="entry name" value="AhpC-TSA"/>
    <property type="match status" value="1"/>
</dbReference>
<dbReference type="PANTHER" id="PTHR42852">
    <property type="entry name" value="THIOL:DISULFIDE INTERCHANGE PROTEIN DSBE"/>
    <property type="match status" value="1"/>
</dbReference>
<evidence type="ECO:0000259" key="3">
    <source>
        <dbReference type="PROSITE" id="PS51352"/>
    </source>
</evidence>
<evidence type="ECO:0000256" key="1">
    <source>
        <dbReference type="ARBA" id="ARBA00023284"/>
    </source>
</evidence>
<dbReference type="InterPro" id="IPR017937">
    <property type="entry name" value="Thioredoxin_CS"/>
</dbReference>
<dbReference type="RefSeq" id="WP_264139738.1">
    <property type="nucleotide sequence ID" value="NZ_JAOYOD010000001.1"/>
</dbReference>
<dbReference type="PROSITE" id="PS00194">
    <property type="entry name" value="THIOREDOXIN_1"/>
    <property type="match status" value="1"/>
</dbReference>
<dbReference type="EMBL" id="JAOYOD010000001">
    <property type="protein sequence ID" value="MCV9388849.1"/>
    <property type="molecule type" value="Genomic_DNA"/>
</dbReference>
<accession>A0ABT3CZA7</accession>
<evidence type="ECO:0000313" key="4">
    <source>
        <dbReference type="EMBL" id="MCV9388849.1"/>
    </source>
</evidence>
<dbReference type="InterPro" id="IPR036249">
    <property type="entry name" value="Thioredoxin-like_sf"/>
</dbReference>
<feature type="domain" description="Thioredoxin" evidence="3">
    <location>
        <begin position="4"/>
        <end position="155"/>
    </location>
</feature>
<dbReference type="PANTHER" id="PTHR42852:SF13">
    <property type="entry name" value="PROTEIN DIPZ"/>
    <property type="match status" value="1"/>
</dbReference>
<keyword evidence="1" id="KW-0676">Redox-active center</keyword>
<proteinExistence type="predicted"/>
<dbReference type="InterPro" id="IPR013766">
    <property type="entry name" value="Thioredoxin_domain"/>
</dbReference>
<dbReference type="Proteomes" id="UP001300692">
    <property type="component" value="Unassembled WGS sequence"/>
</dbReference>
<name>A0ABT3CZA7_9BACT</name>
<evidence type="ECO:0000256" key="2">
    <source>
        <dbReference type="SAM" id="SignalP"/>
    </source>
</evidence>
<sequence>MKTVTYLASIVVLSLVISTSQAQNIEVIKYEKLESILNAKTDNNRVINFWATWCGPCVKELPQFEALLEKYKNENLEVILVSMDFASNLEGKVKKFVEKKGLKSKLYLLDETDYNSFIDKIDPSWSGAIPATMMLSARNEKKLFLEKEFKEGELEKAYLDFTK</sequence>
<dbReference type="InterPro" id="IPR050553">
    <property type="entry name" value="Thioredoxin_ResA/DsbE_sf"/>
</dbReference>
<evidence type="ECO:0000313" key="5">
    <source>
        <dbReference type="Proteomes" id="UP001300692"/>
    </source>
</evidence>
<gene>
    <name evidence="4" type="ORF">N7U62_19385</name>
</gene>
<dbReference type="PROSITE" id="PS51352">
    <property type="entry name" value="THIOREDOXIN_2"/>
    <property type="match status" value="1"/>
</dbReference>
<reference evidence="4 5" key="1">
    <citation type="submission" date="2022-10" db="EMBL/GenBank/DDBJ databases">
        <title>Comparative genomics and taxonomic characterization of three novel marine species of genus Reichenbachiella exhibiting antioxidant and polysaccharide degradation activities.</title>
        <authorList>
            <person name="Muhammad N."/>
            <person name="Lee Y.-J."/>
            <person name="Ko J."/>
            <person name="Kim S.-G."/>
        </authorList>
    </citation>
    <scope>NUCLEOTIDE SEQUENCE [LARGE SCALE GENOMIC DNA]</scope>
    <source>
        <strain evidence="4 5">ABR2-5</strain>
    </source>
</reference>
<dbReference type="Gene3D" id="3.40.30.10">
    <property type="entry name" value="Glutaredoxin"/>
    <property type="match status" value="1"/>
</dbReference>
<keyword evidence="5" id="KW-1185">Reference proteome</keyword>
<dbReference type="SUPFAM" id="SSF52833">
    <property type="entry name" value="Thioredoxin-like"/>
    <property type="match status" value="1"/>
</dbReference>
<protein>
    <submittedName>
        <fullName evidence="4">TlpA family protein disulfide reductase</fullName>
    </submittedName>
</protein>
<dbReference type="CDD" id="cd02966">
    <property type="entry name" value="TlpA_like_family"/>
    <property type="match status" value="1"/>
</dbReference>
<keyword evidence="2" id="KW-0732">Signal</keyword>
<feature type="chain" id="PRO_5046901004" evidence="2">
    <location>
        <begin position="23"/>
        <end position="163"/>
    </location>
</feature>